<evidence type="ECO:0000313" key="1">
    <source>
        <dbReference type="EMBL" id="EKX45965.1"/>
    </source>
</evidence>
<accession>L1JCY5</accession>
<dbReference type="EnsemblProtists" id="EKX45965">
    <property type="protein sequence ID" value="EKX45965"/>
    <property type="gene ID" value="GUITHDRAFT_108002"/>
</dbReference>
<dbReference type="AlphaFoldDB" id="L1JCY5"/>
<proteinExistence type="predicted"/>
<sequence>MNNDLYVPSKLEAYGFSSYNAGSSSHDSGRRMNVSHALPLHDKASPLADLMILMRNQEKSFLLQAARCRSAIRRMMALERIIVTRGRWGNIPPEITSEVTQWRACSKQVERDFSVFQKGAASKIASILKEHDVGKWYDMPSVEEYVTSPIGSPDHHSEEDETLTKAKKIKPSIRRVDGRTTGKMQRGPSFGAGIPAGDTPLPQHLEDEFRIGTWYGIPIYGVTKTKDGNYEYAAGTELHLVWDVDQSKLVGEGTNDVELVLKCVLWWKEELQHDMDFIPPQVDLQTRHEFIEYCKQFNMSQALDSMIHFLSRPGLKEFVNCHPQAKWWTFTNKDRTVAGQIVRDVSDENGLVGMFQDDPHEVSGRPVVDANKLALQLLDISANKHAGIVQEERPLVGVRGQQKDMARIAKLISKKNKERGMPDKPVTIVLLDDKDKDAYGNCQANDERCLAVLPPYDAVSVKFENDFVDVMEQYIPLRLLRKFFKAFRSADSSHALVQCVEIMSDDQSTLLKRQGIIEDPIFEWRPKLAAEEALPPAMFRFVPKE</sequence>
<gene>
    <name evidence="1" type="ORF">GUITHDRAFT_108002</name>
</gene>
<evidence type="ECO:0000313" key="3">
    <source>
        <dbReference type="Proteomes" id="UP000011087"/>
    </source>
</evidence>
<protein>
    <submittedName>
        <fullName evidence="1 2">Uncharacterized protein</fullName>
    </submittedName>
</protein>
<reference evidence="2" key="3">
    <citation type="submission" date="2015-06" db="UniProtKB">
        <authorList>
            <consortium name="EnsemblProtists"/>
        </authorList>
    </citation>
    <scope>IDENTIFICATION</scope>
</reference>
<dbReference type="GeneID" id="17302675"/>
<keyword evidence="3" id="KW-1185">Reference proteome</keyword>
<dbReference type="PaxDb" id="55529-EKX45965"/>
<organism evidence="1">
    <name type="scientific">Guillardia theta (strain CCMP2712)</name>
    <name type="common">Cryptophyte</name>
    <dbReference type="NCBI Taxonomy" id="905079"/>
    <lineage>
        <taxon>Eukaryota</taxon>
        <taxon>Cryptophyceae</taxon>
        <taxon>Pyrenomonadales</taxon>
        <taxon>Geminigeraceae</taxon>
        <taxon>Guillardia</taxon>
    </lineage>
</organism>
<dbReference type="EMBL" id="JH992996">
    <property type="protein sequence ID" value="EKX45965.1"/>
    <property type="molecule type" value="Genomic_DNA"/>
</dbReference>
<reference evidence="1 3" key="1">
    <citation type="journal article" date="2012" name="Nature">
        <title>Algal genomes reveal evolutionary mosaicism and the fate of nucleomorphs.</title>
        <authorList>
            <consortium name="DOE Joint Genome Institute"/>
            <person name="Curtis B.A."/>
            <person name="Tanifuji G."/>
            <person name="Burki F."/>
            <person name="Gruber A."/>
            <person name="Irimia M."/>
            <person name="Maruyama S."/>
            <person name="Arias M.C."/>
            <person name="Ball S.G."/>
            <person name="Gile G.H."/>
            <person name="Hirakawa Y."/>
            <person name="Hopkins J.F."/>
            <person name="Kuo A."/>
            <person name="Rensing S.A."/>
            <person name="Schmutz J."/>
            <person name="Symeonidi A."/>
            <person name="Elias M."/>
            <person name="Eveleigh R.J."/>
            <person name="Herman E.K."/>
            <person name="Klute M.J."/>
            <person name="Nakayama T."/>
            <person name="Obornik M."/>
            <person name="Reyes-Prieto A."/>
            <person name="Armbrust E.V."/>
            <person name="Aves S.J."/>
            <person name="Beiko R.G."/>
            <person name="Coutinho P."/>
            <person name="Dacks J.B."/>
            <person name="Durnford D.G."/>
            <person name="Fast N.M."/>
            <person name="Green B.R."/>
            <person name="Grisdale C.J."/>
            <person name="Hempel F."/>
            <person name="Henrissat B."/>
            <person name="Hoppner M.P."/>
            <person name="Ishida K."/>
            <person name="Kim E."/>
            <person name="Koreny L."/>
            <person name="Kroth P.G."/>
            <person name="Liu Y."/>
            <person name="Malik S.B."/>
            <person name="Maier U.G."/>
            <person name="McRose D."/>
            <person name="Mock T."/>
            <person name="Neilson J.A."/>
            <person name="Onodera N.T."/>
            <person name="Poole A.M."/>
            <person name="Pritham E.J."/>
            <person name="Richards T.A."/>
            <person name="Rocap G."/>
            <person name="Roy S.W."/>
            <person name="Sarai C."/>
            <person name="Schaack S."/>
            <person name="Shirato S."/>
            <person name="Slamovits C.H."/>
            <person name="Spencer D.F."/>
            <person name="Suzuki S."/>
            <person name="Worden A.Z."/>
            <person name="Zauner S."/>
            <person name="Barry K."/>
            <person name="Bell C."/>
            <person name="Bharti A.K."/>
            <person name="Crow J.A."/>
            <person name="Grimwood J."/>
            <person name="Kramer R."/>
            <person name="Lindquist E."/>
            <person name="Lucas S."/>
            <person name="Salamov A."/>
            <person name="McFadden G.I."/>
            <person name="Lane C.E."/>
            <person name="Keeling P.J."/>
            <person name="Gray M.W."/>
            <person name="Grigoriev I.V."/>
            <person name="Archibald J.M."/>
        </authorList>
    </citation>
    <scope>NUCLEOTIDE SEQUENCE</scope>
    <source>
        <strain evidence="1 3">CCMP2712</strain>
    </source>
</reference>
<dbReference type="Proteomes" id="UP000011087">
    <property type="component" value="Unassembled WGS sequence"/>
</dbReference>
<dbReference type="HOGENOM" id="CLU_500084_0_0_1"/>
<name>L1JCY5_GUITC</name>
<dbReference type="RefSeq" id="XP_005832945.1">
    <property type="nucleotide sequence ID" value="XM_005832888.1"/>
</dbReference>
<evidence type="ECO:0000313" key="2">
    <source>
        <dbReference type="EnsemblProtists" id="EKX45965"/>
    </source>
</evidence>
<reference evidence="3" key="2">
    <citation type="submission" date="2012-11" db="EMBL/GenBank/DDBJ databases">
        <authorList>
            <person name="Kuo A."/>
            <person name="Curtis B.A."/>
            <person name="Tanifuji G."/>
            <person name="Burki F."/>
            <person name="Gruber A."/>
            <person name="Irimia M."/>
            <person name="Maruyama S."/>
            <person name="Arias M.C."/>
            <person name="Ball S.G."/>
            <person name="Gile G.H."/>
            <person name="Hirakawa Y."/>
            <person name="Hopkins J.F."/>
            <person name="Rensing S.A."/>
            <person name="Schmutz J."/>
            <person name="Symeonidi A."/>
            <person name="Elias M."/>
            <person name="Eveleigh R.J."/>
            <person name="Herman E.K."/>
            <person name="Klute M.J."/>
            <person name="Nakayama T."/>
            <person name="Obornik M."/>
            <person name="Reyes-Prieto A."/>
            <person name="Armbrust E.V."/>
            <person name="Aves S.J."/>
            <person name="Beiko R.G."/>
            <person name="Coutinho P."/>
            <person name="Dacks J.B."/>
            <person name="Durnford D.G."/>
            <person name="Fast N.M."/>
            <person name="Green B.R."/>
            <person name="Grisdale C."/>
            <person name="Hempe F."/>
            <person name="Henrissat B."/>
            <person name="Hoppner M.P."/>
            <person name="Ishida K.-I."/>
            <person name="Kim E."/>
            <person name="Koreny L."/>
            <person name="Kroth P.G."/>
            <person name="Liu Y."/>
            <person name="Malik S.-B."/>
            <person name="Maier U.G."/>
            <person name="McRose D."/>
            <person name="Mock T."/>
            <person name="Neilson J.A."/>
            <person name="Onodera N.T."/>
            <person name="Poole A.M."/>
            <person name="Pritham E.J."/>
            <person name="Richards T.A."/>
            <person name="Rocap G."/>
            <person name="Roy S.W."/>
            <person name="Sarai C."/>
            <person name="Schaack S."/>
            <person name="Shirato S."/>
            <person name="Slamovits C.H."/>
            <person name="Spencer D.F."/>
            <person name="Suzuki S."/>
            <person name="Worden A.Z."/>
            <person name="Zauner S."/>
            <person name="Barry K."/>
            <person name="Bell C."/>
            <person name="Bharti A.K."/>
            <person name="Crow J.A."/>
            <person name="Grimwood J."/>
            <person name="Kramer R."/>
            <person name="Lindquist E."/>
            <person name="Lucas S."/>
            <person name="Salamov A."/>
            <person name="McFadden G.I."/>
            <person name="Lane C.E."/>
            <person name="Keeling P.J."/>
            <person name="Gray M.W."/>
            <person name="Grigoriev I.V."/>
            <person name="Archibald J.M."/>
        </authorList>
    </citation>
    <scope>NUCLEOTIDE SEQUENCE</scope>
    <source>
        <strain evidence="3">CCMP2712</strain>
    </source>
</reference>
<dbReference type="OrthoDB" id="10491126at2759"/>
<dbReference type="KEGG" id="gtt:GUITHDRAFT_108002"/>